<accession>A0A5B8XLG9</accession>
<reference evidence="1 2" key="1">
    <citation type="submission" date="2019-08" db="EMBL/GenBank/DDBJ databases">
        <authorList>
            <person name="Liang Q."/>
        </authorList>
    </citation>
    <scope>NUCLEOTIDE SEQUENCE [LARGE SCALE GENOMIC DNA]</scope>
    <source>
        <strain evidence="1 2">V1718</strain>
    </source>
</reference>
<evidence type="ECO:0000313" key="2">
    <source>
        <dbReference type="Proteomes" id="UP000321595"/>
    </source>
</evidence>
<gene>
    <name evidence="1" type="ORF">FRD01_04990</name>
</gene>
<proteinExistence type="predicted"/>
<protein>
    <submittedName>
        <fullName evidence="1">Uncharacterized protein</fullName>
    </submittedName>
</protein>
<name>A0A5B8XLG9_9DELT</name>
<dbReference type="AlphaFoldDB" id="A0A5B8XLG9"/>
<evidence type="ECO:0000313" key="1">
    <source>
        <dbReference type="EMBL" id="QED26610.1"/>
    </source>
</evidence>
<dbReference type="Proteomes" id="UP000321595">
    <property type="component" value="Chromosome"/>
</dbReference>
<dbReference type="OrthoDB" id="5485268at2"/>
<dbReference type="RefSeq" id="WP_146958197.1">
    <property type="nucleotide sequence ID" value="NZ_CP042467.1"/>
</dbReference>
<dbReference type="KEGG" id="bbae:FRD01_04990"/>
<organism evidence="1 2">
    <name type="scientific">Microvenator marinus</name>
    <dbReference type="NCBI Taxonomy" id="2600177"/>
    <lineage>
        <taxon>Bacteria</taxon>
        <taxon>Deltaproteobacteria</taxon>
        <taxon>Bradymonadales</taxon>
        <taxon>Microvenatoraceae</taxon>
        <taxon>Microvenator</taxon>
    </lineage>
</organism>
<dbReference type="EMBL" id="CP042467">
    <property type="protein sequence ID" value="QED26610.1"/>
    <property type="molecule type" value="Genomic_DNA"/>
</dbReference>
<keyword evidence="2" id="KW-1185">Reference proteome</keyword>
<sequence length="518" mass="54508">MRVFHQTLFFSLICFGFLGTSYAQGVDAVRVLFYGGVESTRVLDFDGTRVSDLGDVSTTSGTLIASLDLKVTGEGVLLAQSNGEGFSIWNDGARAFTLDPSQRYRRVTSASVAGFDSEGAVSRVLFSDSFSNVVLIRELGSNQNSWYRSLTLPSGTFGEVEDAVLLPTGEIAVATNYPSASLSTVDLFGISGASHRQLANRTHPDGPSELVVAENLADIRDLVGRTDGGLIVGAAGEILSFSPALELEWRQDITLLGGELGSLITTPNGYIAFTMFEPGEWVNPNTNHRVYWMDAESREVVGVSGPLERAPAAVDRFAGHGGTGTPGYSSGIELGEGVPEDLLLTGLSASEMVYSAGDLIEIGVNVVNRGSLPVGASAAYLELGLGNCTEGMEFPQDVTSLGETVFYPGASLRLEGAIEADRLEAGTWCVRGRVVVDETEVVSGAPVRFQILGGGSTNVDVEDLGFSTEPDLGFPDADMSVDVPVLADSGCGCEGGAGGALLPIIVLVPGLIRRRRRS</sequence>